<dbReference type="EMBL" id="BMGP01000007">
    <property type="protein sequence ID" value="GGF38496.1"/>
    <property type="molecule type" value="Genomic_DNA"/>
</dbReference>
<reference evidence="3 4" key="1">
    <citation type="journal article" date="2014" name="Int. J. Syst. Evol. Microbiol.">
        <title>Complete genome sequence of Corynebacterium casei LMG S-19264T (=DSM 44701T), isolated from a smear-ripened cheese.</title>
        <authorList>
            <consortium name="US DOE Joint Genome Institute (JGI-PGF)"/>
            <person name="Walter F."/>
            <person name="Albersmeier A."/>
            <person name="Kalinowski J."/>
            <person name="Ruckert C."/>
        </authorList>
    </citation>
    <scope>NUCLEOTIDE SEQUENCE [LARGE SCALE GENOMIC DNA]</scope>
    <source>
        <strain evidence="3 4">CGMCC 1.12976</strain>
    </source>
</reference>
<sequence>MNRTLLVALAAGLVIAGCSACSSGSSNSGSAAVAGSASSASASSSADAGGGSTPAAAAASGTPDPCTLATAPEIQAIFGGTVAAGSPDTDASQVNPTCTWQVTASKLGGSGEVDIFVPVSLQDATKFGYAKDGTPGAIDVPGIGDTAFYSATTDALSFATGDTVITVQSVFTKGNGNTLDAAATQQKLTALATQVAGAL</sequence>
<evidence type="ECO:0000256" key="2">
    <source>
        <dbReference type="SAM" id="SignalP"/>
    </source>
</evidence>
<feature type="signal peptide" evidence="2">
    <location>
        <begin position="1"/>
        <end position="20"/>
    </location>
</feature>
<proteinExistence type="predicted"/>
<accession>A0A917BFM1</accession>
<evidence type="ECO:0000313" key="4">
    <source>
        <dbReference type="Proteomes" id="UP000598775"/>
    </source>
</evidence>
<evidence type="ECO:0000256" key="1">
    <source>
        <dbReference type="SAM" id="MobiDB-lite"/>
    </source>
</evidence>
<feature type="chain" id="PRO_5039510491" description="DUF3558 domain-containing protein" evidence="2">
    <location>
        <begin position="21"/>
        <end position="199"/>
    </location>
</feature>
<name>A0A917BFM1_9MICO</name>
<dbReference type="PROSITE" id="PS51257">
    <property type="entry name" value="PROKAR_LIPOPROTEIN"/>
    <property type="match status" value="1"/>
</dbReference>
<feature type="region of interest" description="Disordered" evidence="1">
    <location>
        <begin position="43"/>
        <end position="64"/>
    </location>
</feature>
<comment type="caution">
    <text evidence="3">The sequence shown here is derived from an EMBL/GenBank/DDBJ whole genome shotgun (WGS) entry which is preliminary data.</text>
</comment>
<keyword evidence="4" id="KW-1185">Reference proteome</keyword>
<dbReference type="Proteomes" id="UP000598775">
    <property type="component" value="Unassembled WGS sequence"/>
</dbReference>
<dbReference type="AlphaFoldDB" id="A0A917BFM1"/>
<gene>
    <name evidence="3" type="ORF">GCM10011399_34250</name>
</gene>
<feature type="compositionally biased region" description="Low complexity" evidence="1">
    <location>
        <begin position="43"/>
        <end position="61"/>
    </location>
</feature>
<evidence type="ECO:0008006" key="5">
    <source>
        <dbReference type="Google" id="ProtNLM"/>
    </source>
</evidence>
<evidence type="ECO:0000313" key="3">
    <source>
        <dbReference type="EMBL" id="GGF38496.1"/>
    </source>
</evidence>
<protein>
    <recommendedName>
        <fullName evidence="5">DUF3558 domain-containing protein</fullName>
    </recommendedName>
</protein>
<organism evidence="3 4">
    <name type="scientific">Subtercola lobariae</name>
    <dbReference type="NCBI Taxonomy" id="1588641"/>
    <lineage>
        <taxon>Bacteria</taxon>
        <taxon>Bacillati</taxon>
        <taxon>Actinomycetota</taxon>
        <taxon>Actinomycetes</taxon>
        <taxon>Micrococcales</taxon>
        <taxon>Microbacteriaceae</taxon>
        <taxon>Subtercola</taxon>
    </lineage>
</organism>
<dbReference type="RefSeq" id="WP_188680525.1">
    <property type="nucleotide sequence ID" value="NZ_BMGP01000007.1"/>
</dbReference>
<keyword evidence="2" id="KW-0732">Signal</keyword>